<dbReference type="Pfam" id="PF13102">
    <property type="entry name" value="Phage_int_SAM_5"/>
    <property type="match status" value="1"/>
</dbReference>
<keyword evidence="2" id="KW-0238">DNA-binding</keyword>
<dbReference type="InterPro" id="IPR002104">
    <property type="entry name" value="Integrase_catalytic"/>
</dbReference>
<dbReference type="AlphaFoldDB" id="H1YAE7"/>
<dbReference type="Proteomes" id="UP000002774">
    <property type="component" value="Chromosome"/>
</dbReference>
<dbReference type="InterPro" id="IPR050090">
    <property type="entry name" value="Tyrosine_recombinase_XerCD"/>
</dbReference>
<keyword evidence="6" id="KW-1185">Reference proteome</keyword>
<sequence>MKEIAPHIAPQSMGIKRKYGRFYLDSKPDNQGNLPLMFEYTNRGINDDEGLYKRNRIRHYTGFRIPGKQLTAKKVLSYACWDVNQQMARGFRGADDVNTYITTIIDKVSKYLRGKKETFQPVDMSELKRLITVNHSVSHESIVSFCENYLKRYNKPGQESTKRNISTMVSSLKGHVGIRPPLLVNVNKEFVEGFITYLTNDKKNNNTTVEKKVSMLQQILREAHKQGLLGSSSALEEIKVQRSSTEIIFLKQKEVKALEKHLPESDRLEKLKDVFLFGCYTGLRYSDLQQIHQAHYLKKSDKGEQYHVLKFVIKKTRKFHEIALPPKAVTIIEKYWDKQKFKKLLPVPSNQKANDYLKELCEDAKIDTEIELTAQYGSEVKTVVKKKYEILSCHSARHTYAILSLENGMRPEVLQRNLGHSKLSQTMDYVKILDSVRHFETLKAFSI</sequence>
<dbReference type="Gene3D" id="1.10.150.130">
    <property type="match status" value="1"/>
</dbReference>
<reference evidence="5" key="1">
    <citation type="submission" date="2011-09" db="EMBL/GenBank/DDBJ databases">
        <title>The permanent draft genome of Mucilaginibacter paludis DSM 18603.</title>
        <authorList>
            <consortium name="US DOE Joint Genome Institute (JGI-PGF)"/>
            <person name="Lucas S."/>
            <person name="Han J."/>
            <person name="Lapidus A."/>
            <person name="Bruce D."/>
            <person name="Goodwin L."/>
            <person name="Pitluck S."/>
            <person name="Peters L."/>
            <person name="Kyrpides N."/>
            <person name="Mavromatis K."/>
            <person name="Ivanova N."/>
            <person name="Mikhailova N."/>
            <person name="Held B."/>
            <person name="Detter J.C."/>
            <person name="Tapia R."/>
            <person name="Han C."/>
            <person name="Land M."/>
            <person name="Hauser L."/>
            <person name="Markowitz V."/>
            <person name="Cheng J.-F."/>
            <person name="Hugenholtz P."/>
            <person name="Woyke T."/>
            <person name="Wu D."/>
            <person name="Tindall B."/>
            <person name="Brambilla E."/>
            <person name="Klenk H.-P."/>
            <person name="Eisen J.A."/>
        </authorList>
    </citation>
    <scope>NUCLEOTIDE SEQUENCE [LARGE SCALE GENOMIC DNA]</scope>
    <source>
        <strain evidence="5">DSM 18603</strain>
    </source>
</reference>
<dbReference type="CDD" id="cd01185">
    <property type="entry name" value="INTN1_C_like"/>
    <property type="match status" value="1"/>
</dbReference>
<dbReference type="InterPro" id="IPR025269">
    <property type="entry name" value="SAM-like_dom"/>
</dbReference>
<dbReference type="InterPro" id="IPR011010">
    <property type="entry name" value="DNA_brk_join_enz"/>
</dbReference>
<proteinExistence type="inferred from homology"/>
<dbReference type="HOGENOM" id="CLU_033139_7_1_10"/>
<dbReference type="GO" id="GO:0006310">
    <property type="term" value="P:DNA recombination"/>
    <property type="evidence" value="ECO:0007669"/>
    <property type="project" value="UniProtKB-KW"/>
</dbReference>
<evidence type="ECO:0000256" key="3">
    <source>
        <dbReference type="ARBA" id="ARBA00023172"/>
    </source>
</evidence>
<protein>
    <submittedName>
        <fullName evidence="5">Integrase family protein</fullName>
    </submittedName>
</protein>
<dbReference type="InterPro" id="IPR013762">
    <property type="entry name" value="Integrase-like_cat_sf"/>
</dbReference>
<dbReference type="GO" id="GO:0015074">
    <property type="term" value="P:DNA integration"/>
    <property type="evidence" value="ECO:0007669"/>
    <property type="project" value="InterPro"/>
</dbReference>
<dbReference type="SUPFAM" id="SSF56349">
    <property type="entry name" value="DNA breaking-rejoining enzymes"/>
    <property type="match status" value="1"/>
</dbReference>
<dbReference type="RefSeq" id="WP_008507248.1">
    <property type="nucleotide sequence ID" value="NZ_CM001403.1"/>
</dbReference>
<dbReference type="PANTHER" id="PTHR30349">
    <property type="entry name" value="PHAGE INTEGRASE-RELATED"/>
    <property type="match status" value="1"/>
</dbReference>
<evidence type="ECO:0000259" key="4">
    <source>
        <dbReference type="PROSITE" id="PS51898"/>
    </source>
</evidence>
<dbReference type="STRING" id="714943.Mucpa_2879"/>
<accession>H1YAE7</accession>
<dbReference type="Gene3D" id="1.10.443.10">
    <property type="entry name" value="Intergrase catalytic core"/>
    <property type="match status" value="1"/>
</dbReference>
<dbReference type="eggNOG" id="COG4974">
    <property type="taxonomic scope" value="Bacteria"/>
</dbReference>
<gene>
    <name evidence="5" type="ORF">Mucpa_2879</name>
</gene>
<dbReference type="PANTHER" id="PTHR30349:SF64">
    <property type="entry name" value="PROPHAGE INTEGRASE INTD-RELATED"/>
    <property type="match status" value="1"/>
</dbReference>
<dbReference type="Pfam" id="PF00589">
    <property type="entry name" value="Phage_integrase"/>
    <property type="match status" value="1"/>
</dbReference>
<keyword evidence="3" id="KW-0233">DNA recombination</keyword>
<dbReference type="OrthoDB" id="892893at2"/>
<evidence type="ECO:0000256" key="1">
    <source>
        <dbReference type="ARBA" id="ARBA00008857"/>
    </source>
</evidence>
<feature type="domain" description="Tyr recombinase" evidence="4">
    <location>
        <begin position="245"/>
        <end position="443"/>
    </location>
</feature>
<dbReference type="PROSITE" id="PS51898">
    <property type="entry name" value="TYR_RECOMBINASE"/>
    <property type="match status" value="1"/>
</dbReference>
<dbReference type="EMBL" id="CM001403">
    <property type="protein sequence ID" value="EHQ26990.1"/>
    <property type="molecule type" value="Genomic_DNA"/>
</dbReference>
<dbReference type="InterPro" id="IPR010998">
    <property type="entry name" value="Integrase_recombinase_N"/>
</dbReference>
<comment type="similarity">
    <text evidence="1">Belongs to the 'phage' integrase family.</text>
</comment>
<evidence type="ECO:0000313" key="5">
    <source>
        <dbReference type="EMBL" id="EHQ26990.1"/>
    </source>
</evidence>
<organism evidence="5 6">
    <name type="scientific">Mucilaginibacter paludis DSM 18603</name>
    <dbReference type="NCBI Taxonomy" id="714943"/>
    <lineage>
        <taxon>Bacteria</taxon>
        <taxon>Pseudomonadati</taxon>
        <taxon>Bacteroidota</taxon>
        <taxon>Sphingobacteriia</taxon>
        <taxon>Sphingobacteriales</taxon>
        <taxon>Sphingobacteriaceae</taxon>
        <taxon>Mucilaginibacter</taxon>
    </lineage>
</organism>
<evidence type="ECO:0000313" key="6">
    <source>
        <dbReference type="Proteomes" id="UP000002774"/>
    </source>
</evidence>
<name>H1YAE7_9SPHI</name>
<evidence type="ECO:0000256" key="2">
    <source>
        <dbReference type="ARBA" id="ARBA00023125"/>
    </source>
</evidence>
<dbReference type="GO" id="GO:0003677">
    <property type="term" value="F:DNA binding"/>
    <property type="evidence" value="ECO:0007669"/>
    <property type="project" value="UniProtKB-KW"/>
</dbReference>